<gene>
    <name evidence="4" type="ORF">BD310DRAFT_864790</name>
</gene>
<sequence>MGQSGPLLRRQPFKGLYIAYLVGSTVLIRLPYWCIRYALPYMRPRSSWSLRRCVTVAAYREVLTGVPLKLGLDNSHPPPTSDNELKDAKFVRIEGLSEDSVEFCGELRRATRRTGIRPETISAYWFLRPGTNITRDLQATAGEKVAMHIHGGAFYLNSAHPDDATSQLSLGLLAHSHSLSRVLGVDYRLSATAPNPPKNAYPAALLDCVAAYRYLVKELGFAPENITIVGDSAGGNLAVATTRHLVENSIPGLPPPGRLLLCSPWLDIAGSRGGPNDPRVCNWYSDILGGLSDYPHRAYLGTLIDAGDKKTNPYISPASGYITETEGLFKGFPRTYISAGGAELILDDSIVAAERMEADGVDVVLNVEPDAVHDYMIFTWMEPERTEGLKKASKWLDS</sequence>
<dbReference type="Proteomes" id="UP000292082">
    <property type="component" value="Unassembled WGS sequence"/>
</dbReference>
<feature type="domain" description="Alpha/beta hydrolase fold-3" evidence="3">
    <location>
        <begin position="147"/>
        <end position="376"/>
    </location>
</feature>
<dbReference type="AlphaFoldDB" id="A0A4Q9QFT2"/>
<reference evidence="4 5" key="1">
    <citation type="submission" date="2019-01" db="EMBL/GenBank/DDBJ databases">
        <title>Draft genome sequences of three monokaryotic isolates of the white-rot basidiomycete fungus Dichomitus squalens.</title>
        <authorList>
            <consortium name="DOE Joint Genome Institute"/>
            <person name="Lopez S.C."/>
            <person name="Andreopoulos B."/>
            <person name="Pangilinan J."/>
            <person name="Lipzen A."/>
            <person name="Riley R."/>
            <person name="Ahrendt S."/>
            <person name="Ng V."/>
            <person name="Barry K."/>
            <person name="Daum C."/>
            <person name="Grigoriev I.V."/>
            <person name="Hilden K.S."/>
            <person name="Makela M.R."/>
            <person name="de Vries R.P."/>
        </authorList>
    </citation>
    <scope>NUCLEOTIDE SEQUENCE [LARGE SCALE GENOMIC DNA]</scope>
    <source>
        <strain evidence="4 5">CBS 464.89</strain>
    </source>
</reference>
<dbReference type="InterPro" id="IPR029058">
    <property type="entry name" value="AB_hydrolase_fold"/>
</dbReference>
<dbReference type="OMA" id="WPALAIQ"/>
<feature type="transmembrane region" description="Helical" evidence="2">
    <location>
        <begin position="15"/>
        <end position="35"/>
    </location>
</feature>
<evidence type="ECO:0000259" key="3">
    <source>
        <dbReference type="Pfam" id="PF07859"/>
    </source>
</evidence>
<dbReference type="Pfam" id="PF07859">
    <property type="entry name" value="Abhydrolase_3"/>
    <property type="match status" value="1"/>
</dbReference>
<dbReference type="PANTHER" id="PTHR48081:SF26">
    <property type="entry name" value="ALPHA_BETA HYDROLASE FOLD-3 DOMAIN-CONTAINING PROTEIN"/>
    <property type="match status" value="1"/>
</dbReference>
<dbReference type="InterPro" id="IPR050300">
    <property type="entry name" value="GDXG_lipolytic_enzyme"/>
</dbReference>
<dbReference type="PANTHER" id="PTHR48081">
    <property type="entry name" value="AB HYDROLASE SUPERFAMILY PROTEIN C4A8.06C"/>
    <property type="match status" value="1"/>
</dbReference>
<keyword evidence="1 4" id="KW-0378">Hydrolase</keyword>
<dbReference type="InterPro" id="IPR013094">
    <property type="entry name" value="AB_hydrolase_3"/>
</dbReference>
<keyword evidence="2" id="KW-0472">Membrane</keyword>
<proteinExistence type="predicted"/>
<organism evidence="4 5">
    <name type="scientific">Dichomitus squalens</name>
    <dbReference type="NCBI Taxonomy" id="114155"/>
    <lineage>
        <taxon>Eukaryota</taxon>
        <taxon>Fungi</taxon>
        <taxon>Dikarya</taxon>
        <taxon>Basidiomycota</taxon>
        <taxon>Agaricomycotina</taxon>
        <taxon>Agaricomycetes</taxon>
        <taxon>Polyporales</taxon>
        <taxon>Polyporaceae</taxon>
        <taxon>Dichomitus</taxon>
    </lineage>
</organism>
<dbReference type="EMBL" id="ML145084">
    <property type="protein sequence ID" value="TBU65754.1"/>
    <property type="molecule type" value="Genomic_DNA"/>
</dbReference>
<dbReference type="Gene3D" id="3.40.50.1820">
    <property type="entry name" value="alpha/beta hydrolase"/>
    <property type="match status" value="1"/>
</dbReference>
<dbReference type="STRING" id="114155.A0A4Q9QFT2"/>
<keyword evidence="2" id="KW-1133">Transmembrane helix</keyword>
<keyword evidence="5" id="KW-1185">Reference proteome</keyword>
<dbReference type="GO" id="GO:0016787">
    <property type="term" value="F:hydrolase activity"/>
    <property type="evidence" value="ECO:0007669"/>
    <property type="project" value="UniProtKB-KW"/>
</dbReference>
<dbReference type="SUPFAM" id="SSF53474">
    <property type="entry name" value="alpha/beta-Hydrolases"/>
    <property type="match status" value="1"/>
</dbReference>
<keyword evidence="2" id="KW-0812">Transmembrane</keyword>
<evidence type="ECO:0000256" key="1">
    <source>
        <dbReference type="ARBA" id="ARBA00022801"/>
    </source>
</evidence>
<protein>
    <submittedName>
        <fullName evidence="4">Alpha/beta-hydrolase</fullName>
    </submittedName>
</protein>
<accession>A0A4Q9QFT2</accession>
<evidence type="ECO:0000313" key="4">
    <source>
        <dbReference type="EMBL" id="TBU65754.1"/>
    </source>
</evidence>
<evidence type="ECO:0000256" key="2">
    <source>
        <dbReference type="SAM" id="Phobius"/>
    </source>
</evidence>
<evidence type="ECO:0000313" key="5">
    <source>
        <dbReference type="Proteomes" id="UP000292082"/>
    </source>
</evidence>
<name>A0A4Q9QFT2_9APHY</name>